<dbReference type="Proteomes" id="UP000469346">
    <property type="component" value="Unassembled WGS sequence"/>
</dbReference>
<keyword evidence="4" id="KW-1185">Reference proteome</keyword>
<dbReference type="InterPro" id="IPR000825">
    <property type="entry name" value="SUF_FeS_clus_asmbl_SufBD_core"/>
</dbReference>
<dbReference type="SUPFAM" id="SSF101960">
    <property type="entry name" value="Stabilizer of iron transporter SufD"/>
    <property type="match status" value="1"/>
</dbReference>
<dbReference type="InterPro" id="IPR055346">
    <property type="entry name" value="Fe-S_cluster_assembly_SufBD"/>
</dbReference>
<sequence length="392" mass="42543">MSALNPPRDGEELLRAFRPADAAPQVRGLEELGAAELAKLRQTGLDLDGKARSGTFVQVNRGVAHCQGPPEGGELLPVTEALERYDGLEDYWWRVVSPEKDAFTREADRHLDNGYFIRALPGEKVVYPVQTCLYIRDSDVAQRVHNVIIAEEGSELHIITGCATHPDLTSGLHIGVSEFYVKKGARLVFTMIHNWGEEVYVRPRTGIRVEEGGVFLSNYVSLHGVKSIETYPTAVLAGPGALARFHSVIVAPAGADIDIGSRVRLEAPGTRAEIISRSISYGGRVMARGHLVGKAPGVKAHLECQGLMLGEGGAIHAVPELEAHVADVEMSHEAAVGRIAREEIEYLMARGLDEEEATSAIVRGFLNVKIEGLPPELERELEDAVARCGQGM</sequence>
<protein>
    <submittedName>
        <fullName evidence="3">SufD family Fe-S cluster assembly protein</fullName>
    </submittedName>
</protein>
<dbReference type="PANTHER" id="PTHR30508">
    <property type="entry name" value="FES CLUSTER ASSEMBLY PROTEIN SUF"/>
    <property type="match status" value="1"/>
</dbReference>
<organism evidence="3 4">
    <name type="scientific">Dissulfurirhabdus thermomarina</name>
    <dbReference type="NCBI Taxonomy" id="1765737"/>
    <lineage>
        <taxon>Bacteria</taxon>
        <taxon>Deltaproteobacteria</taxon>
        <taxon>Dissulfurirhabdaceae</taxon>
        <taxon>Dissulfurirhabdus</taxon>
    </lineage>
</organism>
<dbReference type="Pfam" id="PF01458">
    <property type="entry name" value="SUFBD_core"/>
    <property type="match status" value="1"/>
</dbReference>
<dbReference type="GO" id="GO:0016226">
    <property type="term" value="P:iron-sulfur cluster assembly"/>
    <property type="evidence" value="ECO:0007669"/>
    <property type="project" value="InterPro"/>
</dbReference>
<proteinExistence type="inferred from homology"/>
<dbReference type="AlphaFoldDB" id="A0A6N9TN31"/>
<evidence type="ECO:0000256" key="1">
    <source>
        <dbReference type="ARBA" id="ARBA00043967"/>
    </source>
</evidence>
<comment type="similarity">
    <text evidence="1">Belongs to the iron-sulfur cluster assembly SufBD family.</text>
</comment>
<gene>
    <name evidence="3" type="ORF">G3N55_06800</name>
</gene>
<comment type="caution">
    <text evidence="3">The sequence shown here is derived from an EMBL/GenBank/DDBJ whole genome shotgun (WGS) entry which is preliminary data.</text>
</comment>
<dbReference type="EMBL" id="JAAGRR010000065">
    <property type="protein sequence ID" value="NDY42549.1"/>
    <property type="molecule type" value="Genomic_DNA"/>
</dbReference>
<dbReference type="RefSeq" id="WP_163298687.1">
    <property type="nucleotide sequence ID" value="NZ_JAAGRR010000065.1"/>
</dbReference>
<evidence type="ECO:0000313" key="3">
    <source>
        <dbReference type="EMBL" id="NDY42549.1"/>
    </source>
</evidence>
<dbReference type="PANTHER" id="PTHR30508:SF1">
    <property type="entry name" value="UPF0051 PROTEIN ABCI8, CHLOROPLASTIC-RELATED"/>
    <property type="match status" value="1"/>
</dbReference>
<evidence type="ECO:0000313" key="4">
    <source>
        <dbReference type="Proteomes" id="UP000469346"/>
    </source>
</evidence>
<evidence type="ECO:0000259" key="2">
    <source>
        <dbReference type="Pfam" id="PF01458"/>
    </source>
</evidence>
<feature type="domain" description="SUF system FeS cluster assembly SufBD core" evidence="2">
    <location>
        <begin position="137"/>
        <end position="365"/>
    </location>
</feature>
<dbReference type="InterPro" id="IPR037284">
    <property type="entry name" value="SUF_FeS_clus_asmbl_SufBD_sf"/>
</dbReference>
<accession>A0A6N9TN31</accession>
<name>A0A6N9TN31_DISTH</name>
<reference evidence="3 4" key="1">
    <citation type="submission" date="2020-02" db="EMBL/GenBank/DDBJ databases">
        <title>Comparative genomics of sulfur disproportionating microorganisms.</title>
        <authorList>
            <person name="Ward L.M."/>
            <person name="Bertran E."/>
            <person name="Johnston D.T."/>
        </authorList>
    </citation>
    <scope>NUCLEOTIDE SEQUENCE [LARGE SCALE GENOMIC DNA]</scope>
    <source>
        <strain evidence="3 4">DSM 100025</strain>
    </source>
</reference>